<dbReference type="InterPro" id="IPR018161">
    <property type="entry name" value="Wnt_CS"/>
</dbReference>
<dbReference type="SMART" id="SM00097">
    <property type="entry name" value="WNT1"/>
    <property type="match status" value="1"/>
</dbReference>
<dbReference type="GO" id="GO:0060070">
    <property type="term" value="P:canonical Wnt signaling pathway"/>
    <property type="evidence" value="ECO:0007669"/>
    <property type="project" value="TreeGrafter"/>
</dbReference>
<comment type="subcellular location">
    <subcellularLocation>
        <location evidence="1 9">Secreted</location>
        <location evidence="1 9">Extracellular space</location>
        <location evidence="1 9">Extracellular matrix</location>
    </subcellularLocation>
</comment>
<organism evidence="12 13">
    <name type="scientific">Hermetia illucens</name>
    <name type="common">Black soldier fly</name>
    <dbReference type="NCBI Taxonomy" id="343691"/>
    <lineage>
        <taxon>Eukaryota</taxon>
        <taxon>Metazoa</taxon>
        <taxon>Ecdysozoa</taxon>
        <taxon>Arthropoda</taxon>
        <taxon>Hexapoda</taxon>
        <taxon>Insecta</taxon>
        <taxon>Pterygota</taxon>
        <taxon>Neoptera</taxon>
        <taxon>Endopterygota</taxon>
        <taxon>Diptera</taxon>
        <taxon>Brachycera</taxon>
        <taxon>Stratiomyomorpha</taxon>
        <taxon>Stratiomyidae</taxon>
        <taxon>Hermetiinae</taxon>
        <taxon>Hermetia</taxon>
    </lineage>
</organism>
<evidence type="ECO:0000256" key="5">
    <source>
        <dbReference type="ARBA" id="ARBA00022530"/>
    </source>
</evidence>
<keyword evidence="13" id="KW-1185">Reference proteome</keyword>
<keyword evidence="4" id="KW-0964">Secreted</keyword>
<feature type="compositionally biased region" description="Basic residues" evidence="10">
    <location>
        <begin position="259"/>
        <end position="274"/>
    </location>
</feature>
<evidence type="ECO:0000256" key="3">
    <source>
        <dbReference type="ARBA" id="ARBA00022473"/>
    </source>
</evidence>
<evidence type="ECO:0000256" key="9">
    <source>
        <dbReference type="RuleBase" id="RU003500"/>
    </source>
</evidence>
<evidence type="ECO:0000313" key="12">
    <source>
        <dbReference type="EMBL" id="CAD7079986.1"/>
    </source>
</evidence>
<evidence type="ECO:0000256" key="1">
    <source>
        <dbReference type="ARBA" id="ARBA00004498"/>
    </source>
</evidence>
<dbReference type="GO" id="GO:0005125">
    <property type="term" value="F:cytokine activity"/>
    <property type="evidence" value="ECO:0007669"/>
    <property type="project" value="TreeGrafter"/>
</dbReference>
<comment type="similarity">
    <text evidence="2 9">Belongs to the Wnt family.</text>
</comment>
<dbReference type="PROSITE" id="PS00246">
    <property type="entry name" value="WNT1"/>
    <property type="match status" value="1"/>
</dbReference>
<dbReference type="EMBL" id="LR899009">
    <property type="protein sequence ID" value="CAD7079986.1"/>
    <property type="molecule type" value="Genomic_DNA"/>
</dbReference>
<name>A0A7R8YNS7_HERIL</name>
<keyword evidence="8" id="KW-0449">Lipoprotein</keyword>
<evidence type="ECO:0000256" key="4">
    <source>
        <dbReference type="ARBA" id="ARBA00022525"/>
    </source>
</evidence>
<dbReference type="InterPro" id="IPR005817">
    <property type="entry name" value="Wnt"/>
</dbReference>
<dbReference type="PRINTS" id="PR01349">
    <property type="entry name" value="WNTPROTEIN"/>
</dbReference>
<keyword evidence="5" id="KW-0272">Extracellular matrix</keyword>
<proteinExistence type="inferred from homology"/>
<evidence type="ECO:0000256" key="11">
    <source>
        <dbReference type="SAM" id="SignalP"/>
    </source>
</evidence>
<accession>A0A7R8YNS7</accession>
<dbReference type="InParanoid" id="A0A7R8YNS7"/>
<gene>
    <name evidence="12" type="ORF">HERILL_LOCUS3165</name>
</gene>
<comment type="function">
    <text evidence="9">Ligand for members of the frizzled family of seven transmembrane receptors.</text>
</comment>
<dbReference type="PANTHER" id="PTHR12027">
    <property type="entry name" value="WNT RELATED"/>
    <property type="match status" value="1"/>
</dbReference>
<dbReference type="AlphaFoldDB" id="A0A7R8YNS7"/>
<keyword evidence="3 9" id="KW-0217">Developmental protein</keyword>
<evidence type="ECO:0000256" key="6">
    <source>
        <dbReference type="ARBA" id="ARBA00022687"/>
    </source>
</evidence>
<dbReference type="Proteomes" id="UP000594454">
    <property type="component" value="Chromosome 1"/>
</dbReference>
<dbReference type="GO" id="GO:0030182">
    <property type="term" value="P:neuron differentiation"/>
    <property type="evidence" value="ECO:0007669"/>
    <property type="project" value="TreeGrafter"/>
</dbReference>
<evidence type="ECO:0000313" key="13">
    <source>
        <dbReference type="Proteomes" id="UP000594454"/>
    </source>
</evidence>
<feature type="chain" id="PRO_5031008141" description="Protein Wnt" evidence="11">
    <location>
        <begin position="19"/>
        <end position="352"/>
    </location>
</feature>
<evidence type="ECO:0000256" key="7">
    <source>
        <dbReference type="ARBA" id="ARBA00023157"/>
    </source>
</evidence>
<dbReference type="GO" id="GO:0045165">
    <property type="term" value="P:cell fate commitment"/>
    <property type="evidence" value="ECO:0007669"/>
    <property type="project" value="TreeGrafter"/>
</dbReference>
<dbReference type="OrthoDB" id="5945655at2759"/>
<sequence length="352" mass="39576">MLPWFILVNCIYSSVIFSSIVCGDVVNGERYLAKSAVMSMFNPVSSLYPGPCAYVAASRKQNHQCRKDAGLPRAVKDASQLARTHCAEQFRYDRWNCSVETRGKRNIYKKLYRETAFVHALVAAALTHSITRACSEGKMTKCTCVGGGVGGAAKSTSMAWRWGECNDNLKHGKRVTRRFLELGQQNSGDQVAEMLRHNSEVGIQAVATTMANKCKCHGISGSCSMKTCWRKLSSFNVTAELLRKKYYQAIRKSPSNSTSRKRTGKVRKHKKKKKASPYTTLLYLETSPTFCSVTKGRRCLNPDNCSILCCGRGHTTFVERFVEKCRCRFKEPGSFKVICDSCKRTEDRFYCK</sequence>
<feature type="signal peptide" evidence="11">
    <location>
        <begin position="1"/>
        <end position="18"/>
    </location>
</feature>
<keyword evidence="6 9" id="KW-0879">Wnt signaling pathway</keyword>
<reference evidence="12 13" key="1">
    <citation type="submission" date="2020-11" db="EMBL/GenBank/DDBJ databases">
        <authorList>
            <person name="Wallbank WR R."/>
            <person name="Pardo Diaz C."/>
            <person name="Kozak K."/>
            <person name="Martin S."/>
            <person name="Jiggins C."/>
            <person name="Moest M."/>
            <person name="Warren A I."/>
            <person name="Generalovic N T."/>
            <person name="Byers J.R.P. K."/>
            <person name="Montejo-Kovacevich G."/>
            <person name="Yen C E."/>
        </authorList>
    </citation>
    <scope>NUCLEOTIDE SEQUENCE [LARGE SCALE GENOMIC DNA]</scope>
</reference>
<dbReference type="GO" id="GO:0005615">
    <property type="term" value="C:extracellular space"/>
    <property type="evidence" value="ECO:0007669"/>
    <property type="project" value="TreeGrafter"/>
</dbReference>
<dbReference type="GO" id="GO:0005109">
    <property type="term" value="F:frizzled binding"/>
    <property type="evidence" value="ECO:0007669"/>
    <property type="project" value="TreeGrafter"/>
</dbReference>
<dbReference type="OMA" id="PTQGSAH"/>
<dbReference type="FunCoup" id="A0A7R8YNS7">
    <property type="interactions" value="8"/>
</dbReference>
<protein>
    <recommendedName>
        <fullName evidence="9">Protein Wnt</fullName>
    </recommendedName>
</protein>
<evidence type="ECO:0000256" key="10">
    <source>
        <dbReference type="SAM" id="MobiDB-lite"/>
    </source>
</evidence>
<dbReference type="Pfam" id="PF00110">
    <property type="entry name" value="wnt"/>
    <property type="match status" value="1"/>
</dbReference>
<dbReference type="PANTHER" id="PTHR12027:SF97">
    <property type="entry name" value="PROTEIN WNT-4"/>
    <property type="match status" value="1"/>
</dbReference>
<evidence type="ECO:0000256" key="2">
    <source>
        <dbReference type="ARBA" id="ARBA00005683"/>
    </source>
</evidence>
<evidence type="ECO:0000256" key="8">
    <source>
        <dbReference type="ARBA" id="ARBA00023288"/>
    </source>
</evidence>
<keyword evidence="7" id="KW-1015">Disulfide bond</keyword>
<feature type="region of interest" description="Disordered" evidence="10">
    <location>
        <begin position="251"/>
        <end position="274"/>
    </location>
</feature>
<keyword evidence="11" id="KW-0732">Signal</keyword>